<comment type="pathway">
    <text evidence="7">Protein modification; lipoprotein biosynthesis (diacylglyceryl transfer).</text>
</comment>
<feature type="transmembrane region" description="Helical" evidence="7">
    <location>
        <begin position="45"/>
        <end position="67"/>
    </location>
</feature>
<feature type="transmembrane region" description="Helical" evidence="7">
    <location>
        <begin position="356"/>
        <end position="377"/>
    </location>
</feature>
<dbReference type="GO" id="GO:0042158">
    <property type="term" value="P:lipoprotein biosynthetic process"/>
    <property type="evidence" value="ECO:0007669"/>
    <property type="project" value="UniProtKB-UniRule"/>
</dbReference>
<proteinExistence type="inferred from homology"/>
<dbReference type="PANTHER" id="PTHR30589">
    <property type="entry name" value="PROLIPOPROTEIN DIACYLGLYCERYL TRANSFERASE"/>
    <property type="match status" value="1"/>
</dbReference>
<gene>
    <name evidence="8" type="primary">lgt_1</name>
    <name evidence="7" type="synonym">lgt</name>
    <name evidence="8" type="ORF">Pla52o_00410</name>
</gene>
<protein>
    <recommendedName>
        <fullName evidence="7">Phosphatidylglycerol--prolipoprotein diacylglyceryl transferase</fullName>
        <ecNumber evidence="7">2.5.1.145</ecNumber>
    </recommendedName>
</protein>
<dbReference type="GO" id="GO:0005886">
    <property type="term" value="C:plasma membrane"/>
    <property type="evidence" value="ECO:0007669"/>
    <property type="project" value="UniProtKB-SubCell"/>
</dbReference>
<name>A0A5C6CTX7_9BACT</name>
<dbReference type="EC" id="2.5.1.145" evidence="7"/>
<evidence type="ECO:0000256" key="3">
    <source>
        <dbReference type="ARBA" id="ARBA00022679"/>
    </source>
</evidence>
<feature type="transmembrane region" description="Helical" evidence="7">
    <location>
        <begin position="116"/>
        <end position="137"/>
    </location>
</feature>
<keyword evidence="4 7" id="KW-0812">Transmembrane</keyword>
<keyword evidence="9" id="KW-1185">Reference proteome</keyword>
<comment type="caution">
    <text evidence="8">The sequence shown here is derived from an EMBL/GenBank/DDBJ whole genome shotgun (WGS) entry which is preliminary data.</text>
</comment>
<accession>A0A5C6CTX7</accession>
<feature type="binding site" evidence="7">
    <location>
        <position position="206"/>
    </location>
    <ligand>
        <name>a 1,2-diacyl-sn-glycero-3-phospho-(1'-sn-glycerol)</name>
        <dbReference type="ChEBI" id="CHEBI:64716"/>
    </ligand>
</feature>
<dbReference type="Pfam" id="PF01790">
    <property type="entry name" value="LGT"/>
    <property type="match status" value="1"/>
</dbReference>
<evidence type="ECO:0000256" key="4">
    <source>
        <dbReference type="ARBA" id="ARBA00022692"/>
    </source>
</evidence>
<organism evidence="8 9">
    <name type="scientific">Novipirellula galeiformis</name>
    <dbReference type="NCBI Taxonomy" id="2528004"/>
    <lineage>
        <taxon>Bacteria</taxon>
        <taxon>Pseudomonadati</taxon>
        <taxon>Planctomycetota</taxon>
        <taxon>Planctomycetia</taxon>
        <taxon>Pirellulales</taxon>
        <taxon>Pirellulaceae</taxon>
        <taxon>Novipirellula</taxon>
    </lineage>
</organism>
<keyword evidence="8" id="KW-0449">Lipoprotein</keyword>
<dbReference type="InterPro" id="IPR001640">
    <property type="entry name" value="Lgt"/>
</dbReference>
<evidence type="ECO:0000256" key="1">
    <source>
        <dbReference type="ARBA" id="ARBA00007150"/>
    </source>
</evidence>
<dbReference type="HAMAP" id="MF_01147">
    <property type="entry name" value="Lgt"/>
    <property type="match status" value="1"/>
</dbReference>
<dbReference type="PANTHER" id="PTHR30589:SF0">
    <property type="entry name" value="PHOSPHATIDYLGLYCEROL--PROLIPOPROTEIN DIACYLGLYCERYL TRANSFERASE"/>
    <property type="match status" value="1"/>
</dbReference>
<evidence type="ECO:0000256" key="5">
    <source>
        <dbReference type="ARBA" id="ARBA00022989"/>
    </source>
</evidence>
<dbReference type="RefSeq" id="WP_146592595.1">
    <property type="nucleotide sequence ID" value="NZ_SJPT01000001.1"/>
</dbReference>
<dbReference type="OrthoDB" id="871140at2"/>
<reference evidence="8 9" key="1">
    <citation type="submission" date="2019-02" db="EMBL/GenBank/DDBJ databases">
        <title>Deep-cultivation of Planctomycetes and their phenomic and genomic characterization uncovers novel biology.</title>
        <authorList>
            <person name="Wiegand S."/>
            <person name="Jogler M."/>
            <person name="Boedeker C."/>
            <person name="Pinto D."/>
            <person name="Vollmers J."/>
            <person name="Rivas-Marin E."/>
            <person name="Kohn T."/>
            <person name="Peeters S.H."/>
            <person name="Heuer A."/>
            <person name="Rast P."/>
            <person name="Oberbeckmann S."/>
            <person name="Bunk B."/>
            <person name="Jeske O."/>
            <person name="Meyerdierks A."/>
            <person name="Storesund J.E."/>
            <person name="Kallscheuer N."/>
            <person name="Luecker S."/>
            <person name="Lage O.M."/>
            <person name="Pohl T."/>
            <person name="Merkel B.J."/>
            <person name="Hornburger P."/>
            <person name="Mueller R.-W."/>
            <person name="Bruemmer F."/>
            <person name="Labrenz M."/>
            <person name="Spormann A.M."/>
            <person name="Op Den Camp H."/>
            <person name="Overmann J."/>
            <person name="Amann R."/>
            <person name="Jetten M.S.M."/>
            <person name="Mascher T."/>
            <person name="Medema M.H."/>
            <person name="Devos D.P."/>
            <person name="Kaster A.-K."/>
            <person name="Ovreas L."/>
            <person name="Rohde M."/>
            <person name="Galperin M.Y."/>
            <person name="Jogler C."/>
        </authorList>
    </citation>
    <scope>NUCLEOTIDE SEQUENCE [LARGE SCALE GENOMIC DNA]</scope>
    <source>
        <strain evidence="8 9">Pla52o</strain>
    </source>
</reference>
<comment type="similarity">
    <text evidence="1 7">Belongs to the Lgt family.</text>
</comment>
<dbReference type="UniPathway" id="UPA00664"/>
<keyword evidence="3 7" id="KW-0808">Transferase</keyword>
<evidence type="ECO:0000313" key="9">
    <source>
        <dbReference type="Proteomes" id="UP000316304"/>
    </source>
</evidence>
<comment type="function">
    <text evidence="7">Catalyzes the transfer of the diacylglyceryl group from phosphatidylglycerol to the sulfhydryl group of the N-terminal cysteine of a prolipoprotein, the first step in the formation of mature lipoproteins.</text>
</comment>
<comment type="subcellular location">
    <subcellularLocation>
        <location evidence="7">Cell membrane</location>
        <topology evidence="7">Multi-pass membrane protein</topology>
    </subcellularLocation>
</comment>
<keyword evidence="2 7" id="KW-1003">Cell membrane</keyword>
<keyword evidence="6 7" id="KW-0472">Membrane</keyword>
<dbReference type="AlphaFoldDB" id="A0A5C6CTX7"/>
<feature type="transmembrane region" description="Helical" evidence="7">
    <location>
        <begin position="389"/>
        <end position="409"/>
    </location>
</feature>
<feature type="transmembrane region" description="Helical" evidence="7">
    <location>
        <begin position="163"/>
        <end position="181"/>
    </location>
</feature>
<feature type="transmembrane region" description="Helical" evidence="7">
    <location>
        <begin position="12"/>
        <end position="33"/>
    </location>
</feature>
<evidence type="ECO:0000256" key="6">
    <source>
        <dbReference type="ARBA" id="ARBA00023136"/>
    </source>
</evidence>
<evidence type="ECO:0000313" key="8">
    <source>
        <dbReference type="EMBL" id="TWU26189.1"/>
    </source>
</evidence>
<evidence type="ECO:0000256" key="7">
    <source>
        <dbReference type="HAMAP-Rule" id="MF_01147"/>
    </source>
</evidence>
<feature type="transmembrane region" description="Helical" evidence="7">
    <location>
        <begin position="331"/>
        <end position="351"/>
    </location>
</feature>
<dbReference type="GO" id="GO:0008961">
    <property type="term" value="F:phosphatidylglycerol-prolipoprotein diacylglyceryl transferase activity"/>
    <property type="evidence" value="ECO:0007669"/>
    <property type="project" value="UniProtKB-UniRule"/>
</dbReference>
<feature type="transmembrane region" description="Helical" evidence="7">
    <location>
        <begin position="87"/>
        <end position="104"/>
    </location>
</feature>
<evidence type="ECO:0000256" key="2">
    <source>
        <dbReference type="ARBA" id="ARBA00022475"/>
    </source>
</evidence>
<sequence>MRRTLFLIPHEIAGLPIFGFGWVLILMVIALLFRVVQVKRSGGSVGGFMATEGLMWALFAAAVAIVLPSVELKNVAGEPVGMAIRGYGVMLLLGVLSAVGLAMVRAKRRGIDPDAILNMAPWVFIGGIAGARLFYVVQYRDHFLTDSLAETIRRMLTFTEGGLVVYGAFICGSLAGAYYISRHRLPLLKLGDAIVPCMFLGLFFGRIGCLMNGCCYGGQCENYWAALQFPPGSPVYQDQATRGDLLGLRFDPTSGNVTRISRGGLAEQAGIELGSVVEQIRMDDGYQEAFTKSLPREQAPLGVIAMIDGKIHRWSPDQLPQRAIPVQPAQLISSISAIVLCLLLCAASYVVRRDGLVMLLGFASYAVLRFVLEIVRVDEQGQFGTDLSISQWVSIAVLTGSLAGMIALYRRTNDAEQASLGESGG</sequence>
<comment type="catalytic activity">
    <reaction evidence="7">
        <text>L-cysteinyl-[prolipoprotein] + a 1,2-diacyl-sn-glycero-3-phospho-(1'-sn-glycerol) = an S-1,2-diacyl-sn-glyceryl-L-cysteinyl-[prolipoprotein] + sn-glycerol 1-phosphate + H(+)</text>
        <dbReference type="Rhea" id="RHEA:56712"/>
        <dbReference type="Rhea" id="RHEA-COMP:14679"/>
        <dbReference type="Rhea" id="RHEA-COMP:14680"/>
        <dbReference type="ChEBI" id="CHEBI:15378"/>
        <dbReference type="ChEBI" id="CHEBI:29950"/>
        <dbReference type="ChEBI" id="CHEBI:57685"/>
        <dbReference type="ChEBI" id="CHEBI:64716"/>
        <dbReference type="ChEBI" id="CHEBI:140658"/>
        <dbReference type="EC" id="2.5.1.145"/>
    </reaction>
</comment>
<dbReference type="EMBL" id="SJPT01000001">
    <property type="protein sequence ID" value="TWU26189.1"/>
    <property type="molecule type" value="Genomic_DNA"/>
</dbReference>
<keyword evidence="8" id="KW-0328">Glycosyltransferase</keyword>
<keyword evidence="5 7" id="KW-1133">Transmembrane helix</keyword>
<dbReference type="Proteomes" id="UP000316304">
    <property type="component" value="Unassembled WGS sequence"/>
</dbReference>